<keyword evidence="4" id="KW-1003">Cell membrane</keyword>
<feature type="transmembrane region" description="Helical" evidence="8">
    <location>
        <begin position="100"/>
        <end position="121"/>
    </location>
</feature>
<feature type="transmembrane region" description="Helical" evidence="8">
    <location>
        <begin position="277"/>
        <end position="294"/>
    </location>
</feature>
<proteinExistence type="inferred from homology"/>
<dbReference type="InterPro" id="IPR036259">
    <property type="entry name" value="MFS_trans_sf"/>
</dbReference>
<evidence type="ECO:0000256" key="3">
    <source>
        <dbReference type="ARBA" id="ARBA00022448"/>
    </source>
</evidence>
<feature type="transmembrane region" description="Helical" evidence="8">
    <location>
        <begin position="133"/>
        <end position="151"/>
    </location>
</feature>
<dbReference type="Proteomes" id="UP000219669">
    <property type="component" value="Unassembled WGS sequence"/>
</dbReference>
<sequence>MNPRLSPALLLTIGLISITAFVQVYSVQAILPVLMGDLRASEVQAGWAVGATILSIALLSPFIGLLSDAWGRKRLIASALFLLAIPTLALAWVNQIETMIALRFLQGLAVPACTVVLIAYIGEEFSGSQMAKLMSWYVSGTVLGGFLGRFVVGHVDAWLSWRWGFALLAGLCVLSGACVWRYLPESRHFVANTHIQAGLNTLRSHLHNKRLLAACVLGACVLFSLVGCFTYVNLHLAAEPYRLNSGQLANIFTVYLIGMVITPLSARLIARLGNRHTIVLAMSLSALGVIGSLQSPLWAIMVALILMSSGVFVTQSATISYIASRIQTGRSLATGLYYMAYYGGGTVGAWLCGWAYQYGSWQAVVATLLGIQLLGMATAWWGMAESRS</sequence>
<dbReference type="PANTHER" id="PTHR43271:SF2">
    <property type="entry name" value="BLL2771 PROTEIN"/>
    <property type="match status" value="1"/>
</dbReference>
<dbReference type="PANTHER" id="PTHR43271">
    <property type="entry name" value="BLL2771 PROTEIN"/>
    <property type="match status" value="1"/>
</dbReference>
<feature type="transmembrane region" description="Helical" evidence="8">
    <location>
        <begin position="45"/>
        <end position="66"/>
    </location>
</feature>
<reference evidence="10 11" key="1">
    <citation type="submission" date="2017-09" db="EMBL/GenBank/DDBJ databases">
        <authorList>
            <person name="Ehlers B."/>
            <person name="Leendertz F.H."/>
        </authorList>
    </citation>
    <scope>NUCLEOTIDE SEQUENCE [LARGE SCALE GENOMIC DNA]</scope>
    <source>
        <strain evidence="10 11">DSM 16848</strain>
    </source>
</reference>
<dbReference type="Pfam" id="PF07690">
    <property type="entry name" value="MFS_1"/>
    <property type="match status" value="2"/>
</dbReference>
<keyword evidence="6 8" id="KW-1133">Transmembrane helix</keyword>
<feature type="transmembrane region" description="Helical" evidence="8">
    <location>
        <begin position="75"/>
        <end position="94"/>
    </location>
</feature>
<dbReference type="InterPro" id="IPR005829">
    <property type="entry name" value="Sugar_transporter_CS"/>
</dbReference>
<evidence type="ECO:0000256" key="1">
    <source>
        <dbReference type="ARBA" id="ARBA00004651"/>
    </source>
</evidence>
<dbReference type="CDD" id="cd17324">
    <property type="entry name" value="MFS_NepI_like"/>
    <property type="match status" value="1"/>
</dbReference>
<feature type="transmembrane region" description="Helical" evidence="8">
    <location>
        <begin position="163"/>
        <end position="183"/>
    </location>
</feature>
<dbReference type="InterPro" id="IPR020846">
    <property type="entry name" value="MFS_dom"/>
</dbReference>
<keyword evidence="5 8" id="KW-0812">Transmembrane</keyword>
<dbReference type="RefSeq" id="WP_097114614.1">
    <property type="nucleotide sequence ID" value="NZ_CP083931.1"/>
</dbReference>
<evidence type="ECO:0000313" key="10">
    <source>
        <dbReference type="EMBL" id="SOD69261.1"/>
    </source>
</evidence>
<keyword evidence="7 8" id="KW-0472">Membrane</keyword>
<keyword evidence="3" id="KW-0813">Transport</keyword>
<dbReference type="OrthoDB" id="63984at2"/>
<dbReference type="GO" id="GO:0022857">
    <property type="term" value="F:transmembrane transporter activity"/>
    <property type="evidence" value="ECO:0007669"/>
    <property type="project" value="InterPro"/>
</dbReference>
<feature type="transmembrane region" description="Helical" evidence="8">
    <location>
        <begin position="300"/>
        <end position="323"/>
    </location>
</feature>
<dbReference type="InterPro" id="IPR011701">
    <property type="entry name" value="MFS"/>
</dbReference>
<comment type="similarity">
    <text evidence="2">Belongs to the major facilitator superfamily.</text>
</comment>
<gene>
    <name evidence="10" type="ORF">SAMN02746062_01591</name>
</gene>
<keyword evidence="11" id="KW-1185">Reference proteome</keyword>
<dbReference type="PROSITE" id="PS00216">
    <property type="entry name" value="SUGAR_TRANSPORT_1"/>
    <property type="match status" value="1"/>
</dbReference>
<feature type="domain" description="Major facilitator superfamily (MFS) profile" evidence="9">
    <location>
        <begin position="9"/>
        <end position="387"/>
    </location>
</feature>
<dbReference type="PROSITE" id="PS50850">
    <property type="entry name" value="MFS"/>
    <property type="match status" value="1"/>
</dbReference>
<feature type="transmembrane region" description="Helical" evidence="8">
    <location>
        <begin position="252"/>
        <end position="270"/>
    </location>
</feature>
<dbReference type="EMBL" id="OCNF01000014">
    <property type="protein sequence ID" value="SOD69261.1"/>
    <property type="molecule type" value="Genomic_DNA"/>
</dbReference>
<evidence type="ECO:0000313" key="11">
    <source>
        <dbReference type="Proteomes" id="UP000219669"/>
    </source>
</evidence>
<dbReference type="SUPFAM" id="SSF103473">
    <property type="entry name" value="MFS general substrate transporter"/>
    <property type="match status" value="1"/>
</dbReference>
<dbReference type="Gene3D" id="1.20.1250.20">
    <property type="entry name" value="MFS general substrate transporter like domains"/>
    <property type="match status" value="1"/>
</dbReference>
<dbReference type="AlphaFoldDB" id="A0A286EED1"/>
<evidence type="ECO:0000256" key="7">
    <source>
        <dbReference type="ARBA" id="ARBA00023136"/>
    </source>
</evidence>
<feature type="transmembrane region" description="Helical" evidence="8">
    <location>
        <begin position="211"/>
        <end position="232"/>
    </location>
</feature>
<feature type="transmembrane region" description="Helical" evidence="8">
    <location>
        <begin position="335"/>
        <end position="356"/>
    </location>
</feature>
<name>A0A286EED1_9NEIS</name>
<feature type="transmembrane region" description="Helical" evidence="8">
    <location>
        <begin position="362"/>
        <end position="383"/>
    </location>
</feature>
<evidence type="ECO:0000256" key="4">
    <source>
        <dbReference type="ARBA" id="ARBA00022475"/>
    </source>
</evidence>
<protein>
    <submittedName>
        <fullName evidence="10">Predicted arabinose efflux permease, MFS family</fullName>
    </submittedName>
</protein>
<evidence type="ECO:0000256" key="6">
    <source>
        <dbReference type="ARBA" id="ARBA00022989"/>
    </source>
</evidence>
<organism evidence="10 11">
    <name type="scientific">Alysiella filiformis DSM 16848</name>
    <dbReference type="NCBI Taxonomy" id="1120981"/>
    <lineage>
        <taxon>Bacteria</taxon>
        <taxon>Pseudomonadati</taxon>
        <taxon>Pseudomonadota</taxon>
        <taxon>Betaproteobacteria</taxon>
        <taxon>Neisseriales</taxon>
        <taxon>Neisseriaceae</taxon>
        <taxon>Alysiella</taxon>
    </lineage>
</organism>
<evidence type="ECO:0000256" key="2">
    <source>
        <dbReference type="ARBA" id="ARBA00008335"/>
    </source>
</evidence>
<dbReference type="GO" id="GO:0005886">
    <property type="term" value="C:plasma membrane"/>
    <property type="evidence" value="ECO:0007669"/>
    <property type="project" value="UniProtKB-SubCell"/>
</dbReference>
<evidence type="ECO:0000259" key="9">
    <source>
        <dbReference type="PROSITE" id="PS50850"/>
    </source>
</evidence>
<evidence type="ECO:0000256" key="5">
    <source>
        <dbReference type="ARBA" id="ARBA00022692"/>
    </source>
</evidence>
<comment type="subcellular location">
    <subcellularLocation>
        <location evidence="1">Cell membrane</location>
        <topology evidence="1">Multi-pass membrane protein</topology>
    </subcellularLocation>
</comment>
<accession>A0A286EED1</accession>
<evidence type="ECO:0000256" key="8">
    <source>
        <dbReference type="SAM" id="Phobius"/>
    </source>
</evidence>